<gene>
    <name evidence="1" type="ordered locus">Rfer_1471</name>
</gene>
<evidence type="ECO:0000313" key="1">
    <source>
        <dbReference type="EMBL" id="ABD69204.1"/>
    </source>
</evidence>
<sequence length="208" mass="22985">MPDAFSRFSGPHSKGTTLNQRKLIDGICLLSLALLVSGCSSMLPRARSQSTPFKSFDEARQAIEGLVPMKSDVVAMTRLGISPVQQPNTNILTHDDIVRRFVPSSLLKREDLDPGVLACLEAREACRGWEITAARIQKDRTGGFLADFTNFSRRTETTGWRFNALILLINDVVVYRAWGGQPRVNDIDVQTNPLGPLQDIGPAIVTRH</sequence>
<dbReference type="AlphaFoldDB" id="Q21YE9"/>
<dbReference type="KEGG" id="rfr:Rfer_1471"/>
<reference evidence="2" key="1">
    <citation type="submission" date="2006-02" db="EMBL/GenBank/DDBJ databases">
        <title>Complete sequence of chromosome of Rhodoferax ferrireducens DSM 15236.</title>
        <authorList>
            <person name="Copeland A."/>
            <person name="Lucas S."/>
            <person name="Lapidus A."/>
            <person name="Barry K."/>
            <person name="Detter J.C."/>
            <person name="Glavina del Rio T."/>
            <person name="Hammon N."/>
            <person name="Israni S."/>
            <person name="Pitluck S."/>
            <person name="Brettin T."/>
            <person name="Bruce D."/>
            <person name="Han C."/>
            <person name="Tapia R."/>
            <person name="Gilna P."/>
            <person name="Kiss H."/>
            <person name="Schmutz J."/>
            <person name="Larimer F."/>
            <person name="Land M."/>
            <person name="Kyrpides N."/>
            <person name="Ivanova N."/>
            <person name="Richardson P."/>
        </authorList>
    </citation>
    <scope>NUCLEOTIDE SEQUENCE [LARGE SCALE GENOMIC DNA]</scope>
    <source>
        <strain evidence="2">ATCC BAA-621 / DSM 15236 / T118</strain>
    </source>
</reference>
<dbReference type="STRING" id="338969.Rfer_1471"/>
<keyword evidence="2" id="KW-1185">Reference proteome</keyword>
<dbReference type="HOGENOM" id="CLU_1426887_0_0_4"/>
<evidence type="ECO:0000313" key="2">
    <source>
        <dbReference type="Proteomes" id="UP000008332"/>
    </source>
</evidence>
<name>Q21YE9_ALBFT</name>
<proteinExistence type="predicted"/>
<accession>Q21YE9</accession>
<dbReference type="eggNOG" id="ENOG5032TII">
    <property type="taxonomic scope" value="Bacteria"/>
</dbReference>
<protein>
    <submittedName>
        <fullName evidence="1">Uncharacterized protein</fullName>
    </submittedName>
</protein>
<organism evidence="1 2">
    <name type="scientific">Albidiferax ferrireducens (strain ATCC BAA-621 / DSM 15236 / T118)</name>
    <name type="common">Rhodoferax ferrireducens</name>
    <dbReference type="NCBI Taxonomy" id="338969"/>
    <lineage>
        <taxon>Bacteria</taxon>
        <taxon>Pseudomonadati</taxon>
        <taxon>Pseudomonadota</taxon>
        <taxon>Betaproteobacteria</taxon>
        <taxon>Burkholderiales</taxon>
        <taxon>Comamonadaceae</taxon>
        <taxon>Rhodoferax</taxon>
    </lineage>
</organism>
<dbReference type="Proteomes" id="UP000008332">
    <property type="component" value="Chromosome"/>
</dbReference>
<dbReference type="EMBL" id="CP000267">
    <property type="protein sequence ID" value="ABD69204.1"/>
    <property type="molecule type" value="Genomic_DNA"/>
</dbReference>